<dbReference type="InterPro" id="IPR025933">
    <property type="entry name" value="Beta_defensin_dom"/>
</dbReference>
<dbReference type="InParanoid" id="A0A1S3W3X8"/>
<sequence length="137" mass="15329">MRVLLSILGTLTLLSLVLQAQSSIYTQGCPPGNYKCRLQCNPNEYAIRYCGDWSICCKVKRSETMKKNFLELNESFSVAYSGYLFKCSCDAITKKWKPSKCPLADEWIKKLWVGGIGVCDQEGGFTQNFGGECGIEL</sequence>
<dbReference type="RefSeq" id="XP_016041086.1">
    <property type="nucleotide sequence ID" value="XM_016185600.1"/>
</dbReference>
<protein>
    <recommendedName>
        <fullName evidence="9">Beta-defensin</fullName>
    </recommendedName>
</protein>
<evidence type="ECO:0000256" key="3">
    <source>
        <dbReference type="ARBA" id="ARBA00022525"/>
    </source>
</evidence>
<feature type="domain" description="Beta-defensin" evidence="10">
    <location>
        <begin position="32"/>
        <end position="57"/>
    </location>
</feature>
<evidence type="ECO:0000256" key="7">
    <source>
        <dbReference type="ARBA" id="ARBA00023022"/>
    </source>
</evidence>
<evidence type="ECO:0000259" key="10">
    <source>
        <dbReference type="Pfam" id="PF13841"/>
    </source>
</evidence>
<keyword evidence="8" id="KW-1015">Disulfide bond</keyword>
<evidence type="ECO:0000256" key="1">
    <source>
        <dbReference type="ARBA" id="ARBA00004613"/>
    </source>
</evidence>
<reference evidence="11" key="1">
    <citation type="submission" date="2025-05" db="UniProtKB">
        <authorList>
            <consortium name="RefSeq"/>
        </authorList>
    </citation>
    <scope>NUCLEOTIDE SEQUENCE [LARGE SCALE GENOMIC DNA]</scope>
</reference>
<keyword evidence="4 9" id="KW-0929">Antimicrobial</keyword>
<proteinExistence type="inferred from homology"/>
<keyword evidence="3 9" id="KW-0964">Secreted</keyword>
<reference evidence="12" key="2">
    <citation type="submission" date="2025-08" db="UniProtKB">
        <authorList>
            <consortium name="RefSeq"/>
        </authorList>
    </citation>
    <scope>IDENTIFICATION</scope>
</reference>
<evidence type="ECO:0000313" key="12">
    <source>
        <dbReference type="RefSeq" id="XP_016041086.1"/>
    </source>
</evidence>
<evidence type="ECO:0000256" key="5">
    <source>
        <dbReference type="ARBA" id="ARBA00022729"/>
    </source>
</evidence>
<dbReference type="GO" id="GO:0005615">
    <property type="term" value="C:extracellular space"/>
    <property type="evidence" value="ECO:0007669"/>
    <property type="project" value="TreeGrafter"/>
</dbReference>
<dbReference type="GO" id="GO:0042742">
    <property type="term" value="P:defense response to bacterium"/>
    <property type="evidence" value="ECO:0007669"/>
    <property type="project" value="UniProtKB-UniRule"/>
</dbReference>
<feature type="chain" id="PRO_5010004186" description="Beta-defensin" evidence="9">
    <location>
        <begin position="20"/>
        <end position="137"/>
    </location>
</feature>
<evidence type="ECO:0000256" key="2">
    <source>
        <dbReference type="ARBA" id="ARBA00007371"/>
    </source>
</evidence>
<keyword evidence="5 9" id="KW-0732">Signal</keyword>
<gene>
    <name evidence="12" type="primary">DEFB131B</name>
</gene>
<feature type="signal peptide" evidence="9">
    <location>
        <begin position="1"/>
        <end position="19"/>
    </location>
</feature>
<dbReference type="PANTHER" id="PTHR47900">
    <property type="entry name" value="BETA-DEFENSIN 131A"/>
    <property type="match status" value="1"/>
</dbReference>
<accession>A0A1S3W3X8</accession>
<evidence type="ECO:0000313" key="11">
    <source>
        <dbReference type="Proteomes" id="UP001652624"/>
    </source>
</evidence>
<evidence type="ECO:0000256" key="9">
    <source>
        <dbReference type="RuleBase" id="RU231113"/>
    </source>
</evidence>
<dbReference type="OrthoDB" id="9524787at2759"/>
<dbReference type="Pfam" id="PF13841">
    <property type="entry name" value="Defensin_beta_2"/>
    <property type="match status" value="1"/>
</dbReference>
<keyword evidence="6 9" id="KW-0211">Defensin</keyword>
<dbReference type="GO" id="GO:0045087">
    <property type="term" value="P:innate immune response"/>
    <property type="evidence" value="ECO:0007669"/>
    <property type="project" value="InterPro"/>
</dbReference>
<evidence type="ECO:0000256" key="4">
    <source>
        <dbReference type="ARBA" id="ARBA00022529"/>
    </source>
</evidence>
<keyword evidence="11" id="KW-1185">Reference proteome</keyword>
<dbReference type="AlphaFoldDB" id="A0A1S3W3X8"/>
<comment type="similarity">
    <text evidence="2 9">Belongs to the beta-defensin family.</text>
</comment>
<evidence type="ECO:0000256" key="8">
    <source>
        <dbReference type="ARBA" id="ARBA00023157"/>
    </source>
</evidence>
<dbReference type="Proteomes" id="UP001652624">
    <property type="component" value="Chromosome 2"/>
</dbReference>
<keyword evidence="7 9" id="KW-0044">Antibiotic</keyword>
<evidence type="ECO:0000256" key="6">
    <source>
        <dbReference type="ARBA" id="ARBA00022940"/>
    </source>
</evidence>
<comment type="function">
    <text evidence="9">Has antibacterial activity.</text>
</comment>
<organism evidence="11 12">
    <name type="scientific">Erinaceus europaeus</name>
    <name type="common">Western European hedgehog</name>
    <dbReference type="NCBI Taxonomy" id="9365"/>
    <lineage>
        <taxon>Eukaryota</taxon>
        <taxon>Metazoa</taxon>
        <taxon>Chordata</taxon>
        <taxon>Craniata</taxon>
        <taxon>Vertebrata</taxon>
        <taxon>Euteleostomi</taxon>
        <taxon>Mammalia</taxon>
        <taxon>Eutheria</taxon>
        <taxon>Laurasiatheria</taxon>
        <taxon>Eulipotyphla</taxon>
        <taxon>Erinaceidae</taxon>
        <taxon>Erinaceinae</taxon>
        <taxon>Erinaceus</taxon>
    </lineage>
</organism>
<comment type="subcellular location">
    <subcellularLocation>
        <location evidence="1 9">Secreted</location>
    </subcellularLocation>
</comment>
<name>A0A1S3W3X8_ERIEU</name>
<dbReference type="PANTHER" id="PTHR47900:SF1">
    <property type="entry name" value="BETA-DEFENSIN 131A"/>
    <property type="match status" value="1"/>
</dbReference>